<evidence type="ECO:0000256" key="1">
    <source>
        <dbReference type="SAM" id="MobiDB-lite"/>
    </source>
</evidence>
<accession>A0A8T0WX33</accession>
<comment type="caution">
    <text evidence="2">The sequence shown here is derived from an EMBL/GenBank/DDBJ whole genome shotgun (WGS) entry which is preliminary data.</text>
</comment>
<keyword evidence="3" id="KW-1185">Reference proteome</keyword>
<sequence length="102" mass="11301">MAGSRHRGTASPSALAIHFEAAHPCAGSPGNRHQLAALPLHQGTMSQSSDALRRRRRRHGLRHRRRKDADFSRQAEDGARVLDHHEEEMASKPPWATTPAKS</sequence>
<name>A0A8T0WX33_PANVG</name>
<protein>
    <submittedName>
        <fullName evidence="2">Uncharacterized protein</fullName>
    </submittedName>
</protein>
<feature type="region of interest" description="Disordered" evidence="1">
    <location>
        <begin position="41"/>
        <end position="102"/>
    </location>
</feature>
<dbReference type="Proteomes" id="UP000823388">
    <property type="component" value="Chromosome 1N"/>
</dbReference>
<proteinExistence type="predicted"/>
<evidence type="ECO:0000313" key="2">
    <source>
        <dbReference type="EMBL" id="KAG2650186.1"/>
    </source>
</evidence>
<feature type="compositionally biased region" description="Basic residues" evidence="1">
    <location>
        <begin position="53"/>
        <end position="66"/>
    </location>
</feature>
<dbReference type="EMBL" id="CM029038">
    <property type="protein sequence ID" value="KAG2650186.1"/>
    <property type="molecule type" value="Genomic_DNA"/>
</dbReference>
<evidence type="ECO:0000313" key="3">
    <source>
        <dbReference type="Proteomes" id="UP000823388"/>
    </source>
</evidence>
<gene>
    <name evidence="2" type="ORF">PVAP13_1NG202938</name>
</gene>
<reference evidence="2" key="1">
    <citation type="submission" date="2020-05" db="EMBL/GenBank/DDBJ databases">
        <title>WGS assembly of Panicum virgatum.</title>
        <authorList>
            <person name="Lovell J.T."/>
            <person name="Jenkins J."/>
            <person name="Shu S."/>
            <person name="Juenger T.E."/>
            <person name="Schmutz J."/>
        </authorList>
    </citation>
    <scope>NUCLEOTIDE SEQUENCE</scope>
    <source>
        <strain evidence="2">AP13</strain>
    </source>
</reference>
<feature type="compositionally biased region" description="Basic and acidic residues" evidence="1">
    <location>
        <begin position="67"/>
        <end position="90"/>
    </location>
</feature>
<organism evidence="2 3">
    <name type="scientific">Panicum virgatum</name>
    <name type="common">Blackwell switchgrass</name>
    <dbReference type="NCBI Taxonomy" id="38727"/>
    <lineage>
        <taxon>Eukaryota</taxon>
        <taxon>Viridiplantae</taxon>
        <taxon>Streptophyta</taxon>
        <taxon>Embryophyta</taxon>
        <taxon>Tracheophyta</taxon>
        <taxon>Spermatophyta</taxon>
        <taxon>Magnoliopsida</taxon>
        <taxon>Liliopsida</taxon>
        <taxon>Poales</taxon>
        <taxon>Poaceae</taxon>
        <taxon>PACMAD clade</taxon>
        <taxon>Panicoideae</taxon>
        <taxon>Panicodae</taxon>
        <taxon>Paniceae</taxon>
        <taxon>Panicinae</taxon>
        <taxon>Panicum</taxon>
        <taxon>Panicum sect. Hiantes</taxon>
    </lineage>
</organism>
<dbReference type="AlphaFoldDB" id="A0A8T0WX33"/>